<dbReference type="EMBL" id="KQ474077">
    <property type="protein sequence ID" value="KPV76122.1"/>
    <property type="molecule type" value="Genomic_DNA"/>
</dbReference>
<name>A0A194S6A6_RHOGW</name>
<reference evidence="5 6" key="1">
    <citation type="journal article" date="2015" name="Front. Microbiol.">
        <title>Genome sequence of the plant growth promoting endophytic yeast Rhodotorula graminis WP1.</title>
        <authorList>
            <person name="Firrincieli A."/>
            <person name="Otillar R."/>
            <person name="Salamov A."/>
            <person name="Schmutz J."/>
            <person name="Khan Z."/>
            <person name="Redman R.S."/>
            <person name="Fleck N.D."/>
            <person name="Lindquist E."/>
            <person name="Grigoriev I.V."/>
            <person name="Doty S.L."/>
        </authorList>
    </citation>
    <scope>NUCLEOTIDE SEQUENCE [LARGE SCALE GENOMIC DNA]</scope>
    <source>
        <strain evidence="5 6">WP1</strain>
    </source>
</reference>
<feature type="DNA-binding region" description="TEA" evidence="2">
    <location>
        <begin position="122"/>
        <end position="196"/>
    </location>
</feature>
<dbReference type="SMART" id="SM00426">
    <property type="entry name" value="TEA"/>
    <property type="match status" value="1"/>
</dbReference>
<evidence type="ECO:0000259" key="4">
    <source>
        <dbReference type="PROSITE" id="PS51088"/>
    </source>
</evidence>
<keyword evidence="6" id="KW-1185">Reference proteome</keyword>
<dbReference type="GO" id="GO:0003700">
    <property type="term" value="F:DNA-binding transcription factor activity"/>
    <property type="evidence" value="ECO:0007669"/>
    <property type="project" value="InterPro"/>
</dbReference>
<dbReference type="Gene3D" id="6.10.20.40">
    <property type="entry name" value="TEA/ATTS domain"/>
    <property type="match status" value="1"/>
</dbReference>
<dbReference type="GeneID" id="28974690"/>
<feature type="compositionally biased region" description="Polar residues" evidence="3">
    <location>
        <begin position="103"/>
        <end position="114"/>
    </location>
</feature>
<protein>
    <recommendedName>
        <fullName evidence="4">TEA domain-containing protein</fullName>
    </recommendedName>
</protein>
<dbReference type="RefSeq" id="XP_018272171.1">
    <property type="nucleotide sequence ID" value="XM_018414242.1"/>
</dbReference>
<feature type="region of interest" description="Disordered" evidence="3">
    <location>
        <begin position="1"/>
        <end position="126"/>
    </location>
</feature>
<evidence type="ECO:0000256" key="3">
    <source>
        <dbReference type="SAM" id="MobiDB-lite"/>
    </source>
</evidence>
<feature type="compositionally biased region" description="Polar residues" evidence="3">
    <location>
        <begin position="277"/>
        <end position="286"/>
    </location>
</feature>
<dbReference type="OrthoDB" id="10006572at2759"/>
<dbReference type="AlphaFoldDB" id="A0A194S6A6"/>
<feature type="compositionally biased region" description="Polar residues" evidence="3">
    <location>
        <begin position="42"/>
        <end position="56"/>
    </location>
</feature>
<dbReference type="Pfam" id="PF01285">
    <property type="entry name" value="TEA"/>
    <property type="match status" value="1"/>
</dbReference>
<dbReference type="PROSITE" id="PS51088">
    <property type="entry name" value="TEA_2"/>
    <property type="match status" value="1"/>
</dbReference>
<dbReference type="STRING" id="578459.A0A194S6A6"/>
<dbReference type="InterPro" id="IPR038096">
    <property type="entry name" value="TEA/ATTS_sf"/>
</dbReference>
<dbReference type="OMA" id="CAFEPST"/>
<sequence length="425" mass="45617">MKPFGVPHSPPSPRSTPPRATHLSIHPPPPTAPLPDTSASPRRSSPNSHQSASLVVTSPLPRDTPIPSRPTPAALDEPELSSELSELSDSGASDDGVVDDQPPSGTEGASTTVSRPRPVNRGGAKPSVWKDHVAAAFDQGLKLIPDIGKQHVLLNGRRAQRNDLLCEYVRRQTGERRTHQQARNRISTVRARYPHDDKLEQLLVGRPVSQAAIDLMDWDALLGPDQFPNVAPVLSDLDSTKAPGKKRRRASATTTSSKRRKAVPASTPADGRRAKGPSTSGSTPSHKQLFDPFASSGPPPPSRRPPPPPPPAPWVEPLPVRPLPPPSAALPSRPLPDTTYHPFVSNLARVFSSYEPARDHTTTARVLVGLGVDSWDALADLCAFEPSTVERLYEHLRKEVGLGALEVAWVKKAVSAARGGFARGV</sequence>
<feature type="compositionally biased region" description="Low complexity" evidence="3">
    <location>
        <begin position="81"/>
        <end position="95"/>
    </location>
</feature>
<evidence type="ECO:0000256" key="2">
    <source>
        <dbReference type="PROSITE-ProRule" id="PRU00505"/>
    </source>
</evidence>
<dbReference type="InterPro" id="IPR000818">
    <property type="entry name" value="TEA/ATTS_dom"/>
</dbReference>
<organism evidence="5 6">
    <name type="scientific">Rhodotorula graminis (strain WP1)</name>
    <dbReference type="NCBI Taxonomy" id="578459"/>
    <lineage>
        <taxon>Eukaryota</taxon>
        <taxon>Fungi</taxon>
        <taxon>Dikarya</taxon>
        <taxon>Basidiomycota</taxon>
        <taxon>Pucciniomycotina</taxon>
        <taxon>Microbotryomycetes</taxon>
        <taxon>Sporidiobolales</taxon>
        <taxon>Sporidiobolaceae</taxon>
        <taxon>Rhodotorula</taxon>
    </lineage>
</organism>
<comment type="similarity">
    <text evidence="1">Belongs to the TEC1 family.</text>
</comment>
<accession>A0A194S6A6</accession>
<gene>
    <name evidence="5" type="ORF">RHOBADRAFT_43561</name>
</gene>
<proteinExistence type="inferred from homology"/>
<evidence type="ECO:0000313" key="6">
    <source>
        <dbReference type="Proteomes" id="UP000053890"/>
    </source>
</evidence>
<feature type="region of interest" description="Disordered" evidence="3">
    <location>
        <begin position="234"/>
        <end position="320"/>
    </location>
</feature>
<evidence type="ECO:0000256" key="1">
    <source>
        <dbReference type="ARBA" id="ARBA00008421"/>
    </source>
</evidence>
<feature type="compositionally biased region" description="Pro residues" evidence="3">
    <location>
        <begin position="297"/>
        <end position="320"/>
    </location>
</feature>
<dbReference type="Proteomes" id="UP000053890">
    <property type="component" value="Unassembled WGS sequence"/>
</dbReference>
<feature type="domain" description="TEA" evidence="4">
    <location>
        <begin position="122"/>
        <end position="196"/>
    </location>
</feature>
<evidence type="ECO:0000313" key="5">
    <source>
        <dbReference type="EMBL" id="KPV76122.1"/>
    </source>
</evidence>